<name>A0A3D9Z022_9HYPH</name>
<evidence type="ECO:0000313" key="2">
    <source>
        <dbReference type="Proteomes" id="UP000256900"/>
    </source>
</evidence>
<organism evidence="1 2">
    <name type="scientific">Methylovirgula ligni</name>
    <dbReference type="NCBI Taxonomy" id="569860"/>
    <lineage>
        <taxon>Bacteria</taxon>
        <taxon>Pseudomonadati</taxon>
        <taxon>Pseudomonadota</taxon>
        <taxon>Alphaproteobacteria</taxon>
        <taxon>Hyphomicrobiales</taxon>
        <taxon>Beijerinckiaceae</taxon>
        <taxon>Methylovirgula</taxon>
    </lineage>
</organism>
<accession>A0A3D9Z022</accession>
<protein>
    <submittedName>
        <fullName evidence="1">Uncharacterized protein</fullName>
    </submittedName>
</protein>
<gene>
    <name evidence="1" type="ORF">DES32_1614</name>
</gene>
<sequence length="360" mass="38051">MEYSKPHVFSAPSQIPSHHKAEFYGKKPPMDFAALRHPHVQFAAVLIFACVLGAPGIAHAQERLAQDGNADVIAPIIPPGGLMGPRHDTQPSVPHNPLLLSALLSATDLRPIGSGLKWRVFDEATETDGSHRLVAESSEATPSLSLPDGNYIVHCAMGLASMTQRVSMAGAPMSERLVLNAGGLRIVPMLGDEPINPSKLIISIYVPEHNNSEAKLVVAKARAGDIIGLPEGNYHVVSTLLDTTGVGSLAQNGIANATNSVVNADLHVQAGKLTDATLRHRAAVMTLKLVNAPGGEALANSAFTILTPGGDVIRELIGAFPSLVLSEGEYVAIARHGDKTYQATFKVESTHDQDVEVVAR</sequence>
<proteinExistence type="predicted"/>
<dbReference type="AlphaFoldDB" id="A0A3D9Z022"/>
<reference evidence="1 2" key="1">
    <citation type="submission" date="2018-08" db="EMBL/GenBank/DDBJ databases">
        <title>Genomic Encyclopedia of Type Strains, Phase IV (KMG-IV): sequencing the most valuable type-strain genomes for metagenomic binning, comparative biology and taxonomic classification.</title>
        <authorList>
            <person name="Goeker M."/>
        </authorList>
    </citation>
    <scope>NUCLEOTIDE SEQUENCE [LARGE SCALE GENOMIC DNA]</scope>
    <source>
        <strain evidence="1 2">BW863</strain>
    </source>
</reference>
<evidence type="ECO:0000313" key="1">
    <source>
        <dbReference type="EMBL" id="REF87975.1"/>
    </source>
</evidence>
<comment type="caution">
    <text evidence="1">The sequence shown here is derived from an EMBL/GenBank/DDBJ whole genome shotgun (WGS) entry which is preliminary data.</text>
</comment>
<dbReference type="Proteomes" id="UP000256900">
    <property type="component" value="Unassembled WGS sequence"/>
</dbReference>
<keyword evidence="2" id="KW-1185">Reference proteome</keyword>
<dbReference type="EMBL" id="QUMO01000002">
    <property type="protein sequence ID" value="REF87975.1"/>
    <property type="molecule type" value="Genomic_DNA"/>
</dbReference>